<evidence type="ECO:0000256" key="3">
    <source>
        <dbReference type="ARBA" id="ARBA00012438"/>
    </source>
</evidence>
<dbReference type="InterPro" id="IPR036097">
    <property type="entry name" value="HisK_dim/P_sf"/>
</dbReference>
<dbReference type="InterPro" id="IPR005467">
    <property type="entry name" value="His_kinase_dom"/>
</dbReference>
<dbReference type="InterPro" id="IPR036890">
    <property type="entry name" value="HATPase_C_sf"/>
</dbReference>
<gene>
    <name evidence="12" type="ORF">H0A62_15755</name>
</gene>
<comment type="catalytic activity">
    <reaction evidence="1">
        <text>ATP + protein L-histidine = ADP + protein N-phospho-L-histidine.</text>
        <dbReference type="EC" id="2.7.13.3"/>
    </reaction>
</comment>
<feature type="transmembrane region" description="Helical" evidence="10">
    <location>
        <begin position="350"/>
        <end position="368"/>
    </location>
</feature>
<dbReference type="GO" id="GO:0000156">
    <property type="term" value="F:phosphorelay response regulator activity"/>
    <property type="evidence" value="ECO:0007669"/>
    <property type="project" value="TreeGrafter"/>
</dbReference>
<dbReference type="Gene3D" id="1.10.287.130">
    <property type="match status" value="1"/>
</dbReference>
<keyword evidence="7" id="KW-0418">Kinase</keyword>
<dbReference type="Proteomes" id="UP000554144">
    <property type="component" value="Unassembled WGS sequence"/>
</dbReference>
<keyword evidence="4" id="KW-0597">Phosphoprotein</keyword>
<evidence type="ECO:0000259" key="11">
    <source>
        <dbReference type="PROSITE" id="PS50109"/>
    </source>
</evidence>
<dbReference type="SMART" id="SM01080">
    <property type="entry name" value="CHASE2"/>
    <property type="match status" value="1"/>
</dbReference>
<evidence type="ECO:0000256" key="1">
    <source>
        <dbReference type="ARBA" id="ARBA00000085"/>
    </source>
</evidence>
<feature type="transmembrane region" description="Helical" evidence="10">
    <location>
        <begin position="24"/>
        <end position="41"/>
    </location>
</feature>
<evidence type="ECO:0000256" key="7">
    <source>
        <dbReference type="ARBA" id="ARBA00022777"/>
    </source>
</evidence>
<dbReference type="PANTHER" id="PTHR42878:SF7">
    <property type="entry name" value="SENSOR HISTIDINE KINASE GLRK"/>
    <property type="match status" value="1"/>
</dbReference>
<keyword evidence="10" id="KW-0472">Membrane</keyword>
<keyword evidence="9" id="KW-0902">Two-component regulatory system</keyword>
<comment type="caution">
    <text evidence="12">The sequence shown here is derived from an EMBL/GenBank/DDBJ whole genome shotgun (WGS) entry which is preliminary data.</text>
</comment>
<proteinExistence type="predicted"/>
<keyword evidence="10" id="KW-1133">Transmembrane helix</keyword>
<feature type="domain" description="Histidine kinase" evidence="11">
    <location>
        <begin position="437"/>
        <end position="651"/>
    </location>
</feature>
<evidence type="ECO:0000313" key="12">
    <source>
        <dbReference type="EMBL" id="NYT87051.1"/>
    </source>
</evidence>
<evidence type="ECO:0000256" key="9">
    <source>
        <dbReference type="ARBA" id="ARBA00023012"/>
    </source>
</evidence>
<dbReference type="SUPFAM" id="SSF55874">
    <property type="entry name" value="ATPase domain of HSP90 chaperone/DNA topoisomerase II/histidine kinase"/>
    <property type="match status" value="1"/>
</dbReference>
<dbReference type="Pfam" id="PF05226">
    <property type="entry name" value="CHASE2"/>
    <property type="match status" value="1"/>
</dbReference>
<dbReference type="PROSITE" id="PS50109">
    <property type="entry name" value="HIS_KIN"/>
    <property type="match status" value="1"/>
</dbReference>
<dbReference type="PANTHER" id="PTHR42878">
    <property type="entry name" value="TWO-COMPONENT HISTIDINE KINASE"/>
    <property type="match status" value="1"/>
</dbReference>
<dbReference type="GO" id="GO:0005524">
    <property type="term" value="F:ATP binding"/>
    <property type="evidence" value="ECO:0007669"/>
    <property type="project" value="UniProtKB-KW"/>
</dbReference>
<accession>A0A853GXH1</accession>
<evidence type="ECO:0000256" key="10">
    <source>
        <dbReference type="SAM" id="Phobius"/>
    </source>
</evidence>
<keyword evidence="13" id="KW-1185">Reference proteome</keyword>
<keyword evidence="8" id="KW-0067">ATP-binding</keyword>
<dbReference type="CDD" id="cd00082">
    <property type="entry name" value="HisKA"/>
    <property type="match status" value="1"/>
</dbReference>
<dbReference type="PRINTS" id="PR00344">
    <property type="entry name" value="BCTRLSENSOR"/>
</dbReference>
<dbReference type="GO" id="GO:0000155">
    <property type="term" value="F:phosphorelay sensor kinase activity"/>
    <property type="evidence" value="ECO:0007669"/>
    <property type="project" value="InterPro"/>
</dbReference>
<comment type="subcellular location">
    <subcellularLocation>
        <location evidence="2">Cell inner membrane</location>
        <topology evidence="2">Multi-pass membrane protein</topology>
    </subcellularLocation>
</comment>
<evidence type="ECO:0000256" key="4">
    <source>
        <dbReference type="ARBA" id="ARBA00022553"/>
    </source>
</evidence>
<dbReference type="FunFam" id="3.30.565.10:FF:000006">
    <property type="entry name" value="Sensor histidine kinase WalK"/>
    <property type="match status" value="1"/>
</dbReference>
<evidence type="ECO:0000256" key="8">
    <source>
        <dbReference type="ARBA" id="ARBA00022840"/>
    </source>
</evidence>
<dbReference type="AlphaFoldDB" id="A0A853GXH1"/>
<dbReference type="RefSeq" id="WP_130038214.1">
    <property type="nucleotide sequence ID" value="NZ_JACCEV010000008.1"/>
</dbReference>
<protein>
    <recommendedName>
        <fullName evidence="3">histidine kinase</fullName>
        <ecNumber evidence="3">2.7.13.3</ecNumber>
    </recommendedName>
</protein>
<evidence type="ECO:0000313" key="13">
    <source>
        <dbReference type="Proteomes" id="UP000554144"/>
    </source>
</evidence>
<sequence>MPEHTRNMDAGFWGSLEKRVRTEWLLITSVLVLFTLGLAFFNAQLGLARLDHAFYDKILASTTQAVDSDDIVIVAIDDSSIDALGYWPWRRALHAALLAKLQQARVTGLDFLLSDLNPAYPQDDSVLARAITQHGRVVLPQIIDARHSVIDPLKPLAQAAAARGYINVYPDDDGVIRSLKLFQDLESGTRVRHFIAAMLAVAGDEARLQQLQSQPESVLIPYAGGPGHFSLYPYAQVLNGNVPPSTFKDKYVLVGSWGSGLGDAFSTPLTRQGEPMAGVEILANGLYSALNDNWIHTPPLWLNALLACLPVLLACVTLRRLSPRKSFLVTLATLLLIFACAWLLLRFAQVWIPVTASIIGVALVYPVWSWRSQEAALQHIDRELQALHAERQGLHGLADTNDQAHVGRSLAARVTQLHGAISQLRQAHQKRDETLRFLSHDMRAPQNSILALTQLQQNTHTALPPAEFLQRIDTYAGKTLGLVDGFVQLARAEAAPLSRQRLDLVTLLTECCDEFWISARQRNIHIRFDTHPREAWVMGDHALLARACANLLDNALKYSADHTEVVCQIIQDQDAWLLCIQDQGRGISADQQSALFEPFTRIKEDSPQNPAGTGLGLAFVITVINRHLGTIIVQSQEGMGSTFSMRLPSVP</sequence>
<dbReference type="InterPro" id="IPR050351">
    <property type="entry name" value="BphY/WalK/GraS-like"/>
</dbReference>
<keyword evidence="10" id="KW-0812">Transmembrane</keyword>
<feature type="transmembrane region" description="Helical" evidence="10">
    <location>
        <begin position="300"/>
        <end position="319"/>
    </location>
</feature>
<name>A0A853GXH1_9BURK</name>
<reference evidence="12 13" key="1">
    <citation type="submission" date="2020-07" db="EMBL/GenBank/DDBJ databases">
        <title>Taxonomic revisions and descriptions of new bacterial species based on genomic comparisons in the high-G+C-content subgroup of the family Alcaligenaceae.</title>
        <authorList>
            <person name="Szabo A."/>
            <person name="Felfoldi T."/>
        </authorList>
    </citation>
    <scope>NUCLEOTIDE SEQUENCE [LARGE SCALE GENOMIC DNA]</scope>
    <source>
        <strain evidence="12 13">DSM 25667</strain>
    </source>
</reference>
<dbReference type="EMBL" id="JACCEV010000008">
    <property type="protein sequence ID" value="NYT87051.1"/>
    <property type="molecule type" value="Genomic_DNA"/>
</dbReference>
<dbReference type="InterPro" id="IPR007890">
    <property type="entry name" value="CHASE2"/>
</dbReference>
<evidence type="ECO:0000256" key="5">
    <source>
        <dbReference type="ARBA" id="ARBA00022679"/>
    </source>
</evidence>
<dbReference type="InterPro" id="IPR004358">
    <property type="entry name" value="Sig_transdc_His_kin-like_C"/>
</dbReference>
<dbReference type="SUPFAM" id="SSF47384">
    <property type="entry name" value="Homodimeric domain of signal transducing histidine kinase"/>
    <property type="match status" value="1"/>
</dbReference>
<dbReference type="InterPro" id="IPR003594">
    <property type="entry name" value="HATPase_dom"/>
</dbReference>
<feature type="transmembrane region" description="Helical" evidence="10">
    <location>
        <begin position="326"/>
        <end position="344"/>
    </location>
</feature>
<keyword evidence="6" id="KW-0547">Nucleotide-binding</keyword>
<keyword evidence="5" id="KW-0808">Transferase</keyword>
<dbReference type="GO" id="GO:0007234">
    <property type="term" value="P:osmosensory signaling via phosphorelay pathway"/>
    <property type="evidence" value="ECO:0007669"/>
    <property type="project" value="TreeGrafter"/>
</dbReference>
<dbReference type="InterPro" id="IPR003661">
    <property type="entry name" value="HisK_dim/P_dom"/>
</dbReference>
<dbReference type="GO" id="GO:0030295">
    <property type="term" value="F:protein kinase activator activity"/>
    <property type="evidence" value="ECO:0007669"/>
    <property type="project" value="TreeGrafter"/>
</dbReference>
<dbReference type="OrthoDB" id="9806704at2"/>
<dbReference type="Gene3D" id="3.30.565.10">
    <property type="entry name" value="Histidine kinase-like ATPase, C-terminal domain"/>
    <property type="match status" value="1"/>
</dbReference>
<dbReference type="GO" id="GO:0005886">
    <property type="term" value="C:plasma membrane"/>
    <property type="evidence" value="ECO:0007669"/>
    <property type="project" value="UniProtKB-SubCell"/>
</dbReference>
<dbReference type="SMART" id="SM00387">
    <property type="entry name" value="HATPase_c"/>
    <property type="match status" value="1"/>
</dbReference>
<evidence type="ECO:0000256" key="6">
    <source>
        <dbReference type="ARBA" id="ARBA00022741"/>
    </source>
</evidence>
<dbReference type="EC" id="2.7.13.3" evidence="3"/>
<evidence type="ECO:0000256" key="2">
    <source>
        <dbReference type="ARBA" id="ARBA00004429"/>
    </source>
</evidence>
<organism evidence="12 13">
    <name type="scientific">Pollutimonas harenae</name>
    <dbReference type="NCBI Taxonomy" id="657015"/>
    <lineage>
        <taxon>Bacteria</taxon>
        <taxon>Pseudomonadati</taxon>
        <taxon>Pseudomonadota</taxon>
        <taxon>Betaproteobacteria</taxon>
        <taxon>Burkholderiales</taxon>
        <taxon>Alcaligenaceae</taxon>
        <taxon>Pollutimonas</taxon>
    </lineage>
</organism>
<dbReference type="Pfam" id="PF02518">
    <property type="entry name" value="HATPase_c"/>
    <property type="match status" value="1"/>
</dbReference>